<sequence length="110" mass="12570">MATLSVGHSFHTNRSPIQEVKSKSCPRIVSLLSCSSKPKKEKKENMQLLSHLFVGVKKYGEGLKENLSPQQKGDWKDLMLMCLSFAVFVYMSQKIVCAYCAWMSMPKHLW</sequence>
<dbReference type="InParanoid" id="A0A1Q3D0Q7"/>
<dbReference type="EMBL" id="BDDD01003790">
    <property type="protein sequence ID" value="GAV86069.1"/>
    <property type="molecule type" value="Genomic_DNA"/>
</dbReference>
<keyword evidence="1" id="KW-1133">Transmembrane helix</keyword>
<evidence type="ECO:0000313" key="2">
    <source>
        <dbReference type="EMBL" id="GAV86069.1"/>
    </source>
</evidence>
<feature type="transmembrane region" description="Helical" evidence="1">
    <location>
        <begin position="78"/>
        <end position="102"/>
    </location>
</feature>
<name>A0A1Q3D0Q7_CEPFO</name>
<dbReference type="Proteomes" id="UP000187406">
    <property type="component" value="Unassembled WGS sequence"/>
</dbReference>
<keyword evidence="1" id="KW-0812">Transmembrane</keyword>
<gene>
    <name evidence="2" type="ORF">CFOL_v3_29502</name>
</gene>
<reference evidence="3" key="1">
    <citation type="submission" date="2016-04" db="EMBL/GenBank/DDBJ databases">
        <title>Cephalotus genome sequencing.</title>
        <authorList>
            <person name="Fukushima K."/>
            <person name="Hasebe M."/>
            <person name="Fang X."/>
        </authorList>
    </citation>
    <scope>NUCLEOTIDE SEQUENCE [LARGE SCALE GENOMIC DNA]</scope>
    <source>
        <strain evidence="3">cv. St1</strain>
    </source>
</reference>
<keyword evidence="1" id="KW-0472">Membrane</keyword>
<protein>
    <submittedName>
        <fullName evidence="2">Uncharacterized protein</fullName>
    </submittedName>
</protein>
<proteinExistence type="predicted"/>
<accession>A0A1Q3D0Q7</accession>
<evidence type="ECO:0000256" key="1">
    <source>
        <dbReference type="SAM" id="Phobius"/>
    </source>
</evidence>
<dbReference type="AlphaFoldDB" id="A0A1Q3D0Q7"/>
<comment type="caution">
    <text evidence="2">The sequence shown here is derived from an EMBL/GenBank/DDBJ whole genome shotgun (WGS) entry which is preliminary data.</text>
</comment>
<dbReference type="OrthoDB" id="1938779at2759"/>
<evidence type="ECO:0000313" key="3">
    <source>
        <dbReference type="Proteomes" id="UP000187406"/>
    </source>
</evidence>
<organism evidence="2 3">
    <name type="scientific">Cephalotus follicularis</name>
    <name type="common">Albany pitcher plant</name>
    <dbReference type="NCBI Taxonomy" id="3775"/>
    <lineage>
        <taxon>Eukaryota</taxon>
        <taxon>Viridiplantae</taxon>
        <taxon>Streptophyta</taxon>
        <taxon>Embryophyta</taxon>
        <taxon>Tracheophyta</taxon>
        <taxon>Spermatophyta</taxon>
        <taxon>Magnoliopsida</taxon>
        <taxon>eudicotyledons</taxon>
        <taxon>Gunneridae</taxon>
        <taxon>Pentapetalae</taxon>
        <taxon>rosids</taxon>
        <taxon>fabids</taxon>
        <taxon>Oxalidales</taxon>
        <taxon>Cephalotaceae</taxon>
        <taxon>Cephalotus</taxon>
    </lineage>
</organism>
<keyword evidence="3" id="KW-1185">Reference proteome</keyword>